<name>S2RFS4_LACPA</name>
<dbReference type="EMBL" id="ANKC01000558">
    <property type="protein sequence ID" value="EPC76009.1"/>
    <property type="molecule type" value="Genomic_DNA"/>
</dbReference>
<evidence type="ECO:0000313" key="1">
    <source>
        <dbReference type="EMBL" id="EPC76009.1"/>
    </source>
</evidence>
<accession>S2RFS4</accession>
<reference evidence="1 2" key="1">
    <citation type="journal article" date="2013" name="PLoS ONE">
        <title>Lactobacillus paracasei comparative genomics: towards species pan-genome definition and exploitation of diversity.</title>
        <authorList>
            <person name="Smokvina T."/>
            <person name="Wels M."/>
            <person name="Polka J."/>
            <person name="Chervaux C."/>
            <person name="Brisse S."/>
            <person name="Boekhorst J."/>
            <person name="van Hylckama Vlieg J.E."/>
            <person name="Siezen R.J."/>
        </authorList>
    </citation>
    <scope>NUCLEOTIDE SEQUENCE [LARGE SCALE GENOMIC DNA]</scope>
    <source>
        <strain evidence="1 2">Lpp126</strain>
    </source>
</reference>
<comment type="caution">
    <text evidence="1">The sequence shown here is derived from an EMBL/GenBank/DDBJ whole genome shotgun (WGS) entry which is preliminary data.</text>
</comment>
<protein>
    <submittedName>
        <fullName evidence="1">PTS system transporter subunit IID</fullName>
    </submittedName>
</protein>
<evidence type="ECO:0000313" key="2">
    <source>
        <dbReference type="Proteomes" id="UP000014243"/>
    </source>
</evidence>
<gene>
    <name evidence="1" type="ORF">Lpp126_07947</name>
</gene>
<organism evidence="1 2">
    <name type="scientific">Lacticaseibacillus paracasei subsp. paracasei Lpp126</name>
    <dbReference type="NCBI Taxonomy" id="1256206"/>
    <lineage>
        <taxon>Bacteria</taxon>
        <taxon>Bacillati</taxon>
        <taxon>Bacillota</taxon>
        <taxon>Bacilli</taxon>
        <taxon>Lactobacillales</taxon>
        <taxon>Lactobacillaceae</taxon>
        <taxon>Lacticaseibacillus</taxon>
    </lineage>
</organism>
<dbReference type="AlphaFoldDB" id="S2RFS4"/>
<sequence>MPSANTKTDLPVKLTKHDLFQANWRWLW</sequence>
<proteinExistence type="predicted"/>
<feature type="non-terminal residue" evidence="1">
    <location>
        <position position="28"/>
    </location>
</feature>
<dbReference type="Proteomes" id="UP000014243">
    <property type="component" value="Unassembled WGS sequence"/>
</dbReference>